<dbReference type="HOGENOM" id="CLU_047929_0_0_9"/>
<dbReference type="GO" id="GO:0004553">
    <property type="term" value="F:hydrolase activity, hydrolyzing O-glycosyl compounds"/>
    <property type="evidence" value="ECO:0007669"/>
    <property type="project" value="InterPro"/>
</dbReference>
<dbReference type="PANTHER" id="PTHR34823">
    <property type="entry name" value="GLCNAC-BINDING PROTEIN A"/>
    <property type="match status" value="1"/>
</dbReference>
<evidence type="ECO:0000256" key="1">
    <source>
        <dbReference type="ARBA" id="ARBA00022729"/>
    </source>
</evidence>
<dbReference type="Gene3D" id="2.70.50.50">
    <property type="entry name" value="chitin-binding protein cbp21"/>
    <property type="match status" value="1"/>
</dbReference>
<dbReference type="InterPro" id="IPR003961">
    <property type="entry name" value="FN3_dom"/>
</dbReference>
<dbReference type="InterPro" id="IPR014756">
    <property type="entry name" value="Ig_E-set"/>
</dbReference>
<feature type="chain" id="PRO_5004359894" description="Fibronectin type-III domain-containing protein" evidence="2">
    <location>
        <begin position="30"/>
        <end position="454"/>
    </location>
</feature>
<dbReference type="SUPFAM" id="SSF49265">
    <property type="entry name" value="Fibronectin type III"/>
    <property type="match status" value="1"/>
</dbReference>
<dbReference type="Pfam" id="PF03067">
    <property type="entry name" value="LPMO_10"/>
    <property type="match status" value="1"/>
</dbReference>
<dbReference type="InterPro" id="IPR004302">
    <property type="entry name" value="Cellulose/chitin-bd_N"/>
</dbReference>
<dbReference type="GO" id="GO:0030246">
    <property type="term" value="F:carbohydrate binding"/>
    <property type="evidence" value="ECO:0007669"/>
    <property type="project" value="InterPro"/>
</dbReference>
<feature type="domain" description="Fibronectin type-III" evidence="3">
    <location>
        <begin position="218"/>
        <end position="300"/>
    </location>
</feature>
<reference evidence="4 5" key="1">
    <citation type="submission" date="2013-02" db="EMBL/GenBank/DDBJ databases">
        <title>The Genome Sequence of Enterococcus faecalis ATCC_6055.</title>
        <authorList>
            <consortium name="The Broad Institute Genome Sequencing Platform"/>
            <consortium name="The Broad Institute Genome Sequencing Center for Infectious Disease"/>
            <person name="Earl A.M."/>
            <person name="Gilmore M.S."/>
            <person name="Lebreton F."/>
            <person name="Walker B."/>
            <person name="Young S.K."/>
            <person name="Zeng Q."/>
            <person name="Gargeya S."/>
            <person name="Fitzgerald M."/>
            <person name="Haas B."/>
            <person name="Abouelleil A."/>
            <person name="Alvarado L."/>
            <person name="Arachchi H.M."/>
            <person name="Berlin A.M."/>
            <person name="Chapman S.B."/>
            <person name="Dewar J."/>
            <person name="Goldberg J."/>
            <person name="Griggs A."/>
            <person name="Gujja S."/>
            <person name="Hansen M."/>
            <person name="Howarth C."/>
            <person name="Imamovic A."/>
            <person name="Larimer J."/>
            <person name="McCowan C."/>
            <person name="Murphy C."/>
            <person name="Neiman D."/>
            <person name="Pearson M."/>
            <person name="Priest M."/>
            <person name="Roberts A."/>
            <person name="Saif S."/>
            <person name="Shea T."/>
            <person name="Sisk P."/>
            <person name="Sykes S."/>
            <person name="Wortman J."/>
            <person name="Nusbaum C."/>
            <person name="Birren B."/>
        </authorList>
    </citation>
    <scope>NUCLEOTIDE SEQUENCE [LARGE SCALE GENOMIC DNA]</scope>
    <source>
        <strain evidence="4 5">ATCC 6055</strain>
    </source>
</reference>
<accession>R3K329</accession>
<dbReference type="Gene3D" id="2.10.10.20">
    <property type="entry name" value="Carbohydrate-binding module superfamily 5/12"/>
    <property type="match status" value="1"/>
</dbReference>
<evidence type="ECO:0000259" key="3">
    <source>
        <dbReference type="PROSITE" id="PS50853"/>
    </source>
</evidence>
<dbReference type="CDD" id="cd21177">
    <property type="entry name" value="LPMO_AA10"/>
    <property type="match status" value="1"/>
</dbReference>
<dbReference type="GO" id="GO:0005576">
    <property type="term" value="C:extracellular region"/>
    <property type="evidence" value="ECO:0007669"/>
    <property type="project" value="InterPro"/>
</dbReference>
<dbReference type="PATRIC" id="fig|1169311.3.peg.2979"/>
<evidence type="ECO:0000313" key="5">
    <source>
        <dbReference type="Proteomes" id="UP000013638"/>
    </source>
</evidence>
<dbReference type="SMART" id="SM00060">
    <property type="entry name" value="FN3"/>
    <property type="match status" value="2"/>
</dbReference>
<dbReference type="InterPro" id="IPR013783">
    <property type="entry name" value="Ig-like_fold"/>
</dbReference>
<organism evidence="4 5">
    <name type="scientific">Enterococcus faecalis ATCC 6055</name>
    <dbReference type="NCBI Taxonomy" id="1169311"/>
    <lineage>
        <taxon>Bacteria</taxon>
        <taxon>Bacillati</taxon>
        <taxon>Bacillota</taxon>
        <taxon>Bacilli</taxon>
        <taxon>Lactobacillales</taxon>
        <taxon>Enterococcaceae</taxon>
        <taxon>Enterococcus</taxon>
    </lineage>
</organism>
<dbReference type="CDD" id="cd00063">
    <property type="entry name" value="FN3"/>
    <property type="match status" value="2"/>
</dbReference>
<dbReference type="EMBL" id="ASDZ01000039">
    <property type="protein sequence ID" value="EOK07931.1"/>
    <property type="molecule type" value="Genomic_DNA"/>
</dbReference>
<feature type="signal peptide" evidence="2">
    <location>
        <begin position="1"/>
        <end position="29"/>
    </location>
</feature>
<dbReference type="SUPFAM" id="SSF51055">
    <property type="entry name" value="Carbohydrate binding domain"/>
    <property type="match status" value="1"/>
</dbReference>
<feature type="domain" description="Fibronectin type-III" evidence="3">
    <location>
        <begin position="308"/>
        <end position="393"/>
    </location>
</feature>
<dbReference type="Proteomes" id="UP000013638">
    <property type="component" value="Unassembled WGS sequence"/>
</dbReference>
<dbReference type="PROSITE" id="PS50853">
    <property type="entry name" value="FN3"/>
    <property type="match status" value="2"/>
</dbReference>
<evidence type="ECO:0000313" key="4">
    <source>
        <dbReference type="EMBL" id="EOK07931.1"/>
    </source>
</evidence>
<dbReference type="Pfam" id="PF00041">
    <property type="entry name" value="fn3"/>
    <property type="match status" value="2"/>
</dbReference>
<comment type="caution">
    <text evidence="4">The sequence shown here is derived from an EMBL/GenBank/DDBJ whole genome shotgun (WGS) entry which is preliminary data.</text>
</comment>
<dbReference type="Gene3D" id="2.60.40.10">
    <property type="entry name" value="Immunoglobulins"/>
    <property type="match status" value="2"/>
</dbReference>
<protein>
    <recommendedName>
        <fullName evidence="3">Fibronectin type-III domain-containing protein</fullName>
    </recommendedName>
</protein>
<dbReference type="InterPro" id="IPR051024">
    <property type="entry name" value="GlcNAc_Chitin_IntDeg"/>
</dbReference>
<name>R3K329_ENTFL</name>
<gene>
    <name evidence="4" type="ORF">WOU_03032</name>
</gene>
<proteinExistence type="predicted"/>
<dbReference type="SUPFAM" id="SSF81296">
    <property type="entry name" value="E set domains"/>
    <property type="match status" value="1"/>
</dbReference>
<dbReference type="RefSeq" id="WP_010829191.1">
    <property type="nucleotide sequence ID" value="NZ_KB944870.1"/>
</dbReference>
<evidence type="ECO:0000256" key="2">
    <source>
        <dbReference type="SAM" id="SignalP"/>
    </source>
</evidence>
<dbReference type="PANTHER" id="PTHR34823:SF1">
    <property type="entry name" value="CHITIN-BINDING TYPE-4 DOMAIN-CONTAINING PROTEIN"/>
    <property type="match status" value="1"/>
</dbReference>
<keyword evidence="1 2" id="KW-0732">Signal</keyword>
<dbReference type="InterPro" id="IPR036116">
    <property type="entry name" value="FN3_sf"/>
</dbReference>
<sequence length="454" mass="50058">MKRKLLGSLFTATTLMGMVLMLNTDSAFAHGYVETPPARGYQGQLDKQTVGWTAALNLYGNVITNPQSLEAPKGFPQGGPSDGRIASANGGFGQIGDYVLDNQTSDRWKKTDINTGANTFTWHYTAPHKTTKWHYYMTKPGWNQNAPLNRDELELIGTIEHDGSSASNNLSHTINVPQNRVGYNVILAVWDVADTSNAFYNVIDVNVKNSEIPVLPAKPTNVKVTNVTKSTASLSWDAQTTAEKYNVYRDGVKIATVKENLFEDSKLNASTEYKYEIQAIGQAEKLSEKSDQIVAKTLSEDAQEKPTAPSGLHSMGETDSTISLMWNKATHSSGIKEYLVYRDNILIATTSNTHYKDKNLDASTKYEYTVKAVSVDGVYSEESNEITVSTKVPVIPNPGVGREFKLGSITNPELYEKGEIVSYEGTNYISLVTHYNYGDASWNPKEAHSLFKAC</sequence>
<dbReference type="AlphaFoldDB" id="R3K329"/>
<dbReference type="InterPro" id="IPR036573">
    <property type="entry name" value="CBM_sf_5/12"/>
</dbReference>
<dbReference type="GO" id="GO:0005975">
    <property type="term" value="P:carbohydrate metabolic process"/>
    <property type="evidence" value="ECO:0007669"/>
    <property type="project" value="InterPro"/>
</dbReference>